<dbReference type="EMBL" id="CP060789">
    <property type="protein sequence ID" value="QNP56902.1"/>
    <property type="molecule type" value="Genomic_DNA"/>
</dbReference>
<organism evidence="3 4">
    <name type="scientific">Tessaracoccus defluvii</name>
    <dbReference type="NCBI Taxonomy" id="1285901"/>
    <lineage>
        <taxon>Bacteria</taxon>
        <taxon>Bacillati</taxon>
        <taxon>Actinomycetota</taxon>
        <taxon>Actinomycetes</taxon>
        <taxon>Propionibacteriales</taxon>
        <taxon>Propionibacteriaceae</taxon>
        <taxon>Tessaracoccus</taxon>
    </lineage>
</organism>
<dbReference type="InterPro" id="IPR000836">
    <property type="entry name" value="PRTase_dom"/>
</dbReference>
<sequence length="151" mass="15199">MRGPGPRSAVGTAPRRRRRHAGPGPGHGAGPPALAPGCGAPARLRPRRPPCEGRRKGLGGARGADPAARRQGPGSGRTGARRPQKESRRHHAGRPHAGPVLLVDDIVTTGATIREACRALKAAGATPVGVVLLAEAGTPGLALPAPAGKAR</sequence>
<feature type="compositionally biased region" description="Basic residues" evidence="1">
    <location>
        <begin position="79"/>
        <end position="94"/>
    </location>
</feature>
<keyword evidence="3" id="KW-0808">Transferase</keyword>
<protein>
    <submittedName>
        <fullName evidence="3">Phosphoribosyltransferase</fullName>
    </submittedName>
</protein>
<evidence type="ECO:0000313" key="3">
    <source>
        <dbReference type="EMBL" id="QNP56902.1"/>
    </source>
</evidence>
<feature type="domain" description="Phosphoribosyltransferase" evidence="2">
    <location>
        <begin position="93"/>
        <end position="137"/>
    </location>
</feature>
<dbReference type="AlphaFoldDB" id="A0A7H0H8N6"/>
<dbReference type="GO" id="GO:0016757">
    <property type="term" value="F:glycosyltransferase activity"/>
    <property type="evidence" value="ECO:0007669"/>
    <property type="project" value="UniProtKB-KW"/>
</dbReference>
<feature type="compositionally biased region" description="Low complexity" evidence="1">
    <location>
        <begin position="63"/>
        <end position="72"/>
    </location>
</feature>
<reference evidence="3 4" key="1">
    <citation type="submission" date="2020-08" db="EMBL/GenBank/DDBJ databases">
        <title>Genome sequence of Tessaracoccus defluvii JCM 17540T.</title>
        <authorList>
            <person name="Hyun D.-W."/>
            <person name="Bae J.-W."/>
        </authorList>
    </citation>
    <scope>NUCLEOTIDE SEQUENCE [LARGE SCALE GENOMIC DNA]</scope>
    <source>
        <strain evidence="3 4">JCM 17540</strain>
    </source>
</reference>
<dbReference type="Gene3D" id="3.40.50.2020">
    <property type="match status" value="1"/>
</dbReference>
<keyword evidence="4" id="KW-1185">Reference proteome</keyword>
<feature type="region of interest" description="Disordered" evidence="1">
    <location>
        <begin position="1"/>
        <end position="100"/>
    </location>
</feature>
<evidence type="ECO:0000259" key="2">
    <source>
        <dbReference type="Pfam" id="PF00156"/>
    </source>
</evidence>
<accession>A0A7H0H8N6</accession>
<feature type="compositionally biased region" description="Low complexity" evidence="1">
    <location>
        <begin position="30"/>
        <end position="43"/>
    </location>
</feature>
<dbReference type="Pfam" id="PF00156">
    <property type="entry name" value="Pribosyltran"/>
    <property type="match status" value="1"/>
</dbReference>
<proteinExistence type="predicted"/>
<name>A0A7H0H8N6_9ACTN</name>
<dbReference type="Proteomes" id="UP000516117">
    <property type="component" value="Chromosome"/>
</dbReference>
<evidence type="ECO:0000256" key="1">
    <source>
        <dbReference type="SAM" id="MobiDB-lite"/>
    </source>
</evidence>
<evidence type="ECO:0000313" key="4">
    <source>
        <dbReference type="Proteomes" id="UP000516117"/>
    </source>
</evidence>
<dbReference type="SUPFAM" id="SSF53271">
    <property type="entry name" value="PRTase-like"/>
    <property type="match status" value="1"/>
</dbReference>
<gene>
    <name evidence="3" type="ORF">H9L22_06055</name>
</gene>
<dbReference type="InterPro" id="IPR029057">
    <property type="entry name" value="PRTase-like"/>
</dbReference>
<keyword evidence="3" id="KW-0328">Glycosyltransferase</keyword>
<dbReference type="KEGG" id="tdf:H9L22_06055"/>
<dbReference type="CDD" id="cd06223">
    <property type="entry name" value="PRTases_typeI"/>
    <property type="match status" value="1"/>
</dbReference>